<keyword evidence="2" id="KW-1133">Transmembrane helix</keyword>
<feature type="domain" description="VWFA" evidence="3">
    <location>
        <begin position="429"/>
        <end position="607"/>
    </location>
</feature>
<dbReference type="SMART" id="SM00327">
    <property type="entry name" value="VWA"/>
    <property type="match status" value="1"/>
</dbReference>
<dbReference type="SUPFAM" id="SSF53300">
    <property type="entry name" value="vWA-like"/>
    <property type="match status" value="1"/>
</dbReference>
<dbReference type="InterPro" id="IPR051266">
    <property type="entry name" value="CLCR"/>
</dbReference>
<feature type="compositionally biased region" description="Basic and acidic residues" evidence="1">
    <location>
        <begin position="691"/>
        <end position="706"/>
    </location>
</feature>
<dbReference type="InterPro" id="IPR022156">
    <property type="entry name" value="Uncharacterised_YfbK_N"/>
</dbReference>
<dbReference type="AlphaFoldDB" id="A0A5C6BEQ9"/>
<protein>
    <submittedName>
        <fullName evidence="4">von Willebrand factor</fullName>
    </submittedName>
</protein>
<comment type="caution">
    <text evidence="4">The sequence shown here is derived from an EMBL/GenBank/DDBJ whole genome shotgun (WGS) entry which is preliminary data.</text>
</comment>
<evidence type="ECO:0000313" key="5">
    <source>
        <dbReference type="Proteomes" id="UP000319908"/>
    </source>
</evidence>
<evidence type="ECO:0000259" key="3">
    <source>
        <dbReference type="PROSITE" id="PS50234"/>
    </source>
</evidence>
<dbReference type="InterPro" id="IPR021908">
    <property type="entry name" value="YfbK_C"/>
</dbReference>
<dbReference type="PANTHER" id="PTHR10579:SF43">
    <property type="entry name" value="ZINC FINGER (C3HC4-TYPE RING FINGER) FAMILY PROTEIN"/>
    <property type="match status" value="1"/>
</dbReference>
<dbReference type="RefSeq" id="WP_146409649.1">
    <property type="nucleotide sequence ID" value="NZ_SJPU01000004.1"/>
</dbReference>
<evidence type="ECO:0000256" key="2">
    <source>
        <dbReference type="SAM" id="Phobius"/>
    </source>
</evidence>
<keyword evidence="2" id="KW-0812">Transmembrane</keyword>
<dbReference type="Gene3D" id="3.40.50.410">
    <property type="entry name" value="von Willebrand factor, type A domain"/>
    <property type="match status" value="1"/>
</dbReference>
<dbReference type="PANTHER" id="PTHR10579">
    <property type="entry name" value="CALCIUM-ACTIVATED CHLORIDE CHANNEL REGULATOR"/>
    <property type="match status" value="1"/>
</dbReference>
<reference evidence="4 5" key="1">
    <citation type="journal article" date="2020" name="Antonie Van Leeuwenhoek">
        <title>Rhodopirellula heiligendammensis sp. nov., Rhodopirellula pilleata sp. nov., and Rhodopirellula solitaria sp. nov. isolated from natural or artificial marine surfaces in Northern Germany and California, USA, and emended description of the genus Rhodopirellula.</title>
        <authorList>
            <person name="Kallscheuer N."/>
            <person name="Wiegand S."/>
            <person name="Jogler M."/>
            <person name="Boedeker C."/>
            <person name="Peeters S.H."/>
            <person name="Rast P."/>
            <person name="Heuer A."/>
            <person name="Jetten M.S.M."/>
            <person name="Rohde M."/>
            <person name="Jogler C."/>
        </authorList>
    </citation>
    <scope>NUCLEOTIDE SEQUENCE [LARGE SCALE GENOMIC DNA]</scope>
    <source>
        <strain evidence="4 5">Poly21</strain>
    </source>
</reference>
<feature type="region of interest" description="Disordered" evidence="1">
    <location>
        <begin position="679"/>
        <end position="706"/>
    </location>
</feature>
<dbReference type="EMBL" id="SJPU01000004">
    <property type="protein sequence ID" value="TWU10222.1"/>
    <property type="molecule type" value="Genomic_DNA"/>
</dbReference>
<organism evidence="4 5">
    <name type="scientific">Allorhodopirellula heiligendammensis</name>
    <dbReference type="NCBI Taxonomy" id="2714739"/>
    <lineage>
        <taxon>Bacteria</taxon>
        <taxon>Pseudomonadati</taxon>
        <taxon>Planctomycetota</taxon>
        <taxon>Planctomycetia</taxon>
        <taxon>Pirellulales</taxon>
        <taxon>Pirellulaceae</taxon>
        <taxon>Allorhodopirellula</taxon>
    </lineage>
</organism>
<dbReference type="Pfam" id="PF00092">
    <property type="entry name" value="VWA"/>
    <property type="match status" value="1"/>
</dbReference>
<dbReference type="InterPro" id="IPR002035">
    <property type="entry name" value="VWF_A"/>
</dbReference>
<dbReference type="OrthoDB" id="9805121at2"/>
<evidence type="ECO:0000256" key="1">
    <source>
        <dbReference type="SAM" id="MobiDB-lite"/>
    </source>
</evidence>
<feature type="transmembrane region" description="Helical" evidence="2">
    <location>
        <begin position="94"/>
        <end position="113"/>
    </location>
</feature>
<keyword evidence="5" id="KW-1185">Reference proteome</keyword>
<dbReference type="Proteomes" id="UP000319908">
    <property type="component" value="Unassembled WGS sequence"/>
</dbReference>
<dbReference type="InterPro" id="IPR036465">
    <property type="entry name" value="vWFA_dom_sf"/>
</dbReference>
<dbReference type="PROSITE" id="PS50234">
    <property type="entry name" value="VWFA"/>
    <property type="match status" value="1"/>
</dbReference>
<proteinExistence type="predicted"/>
<name>A0A5C6BEQ9_9BACT</name>
<gene>
    <name evidence="4" type="ORF">Poly21_51920</name>
</gene>
<sequence>MSTTNPYWDDPRITAYVMNELSPTETAEFEAEMQQQPLLAKAVDEARRVTEQLSGFYAAMPAPMLDADRRDEITGAAAPAVKPRVGGASTGLRIALWAVAASILMLAVAVPMWQMQTVQTASTSVSDETPSLELETARSSNELITDAEVTRGPQPTEFRSMESASVVETASVEVAEQEKMAVMESGMRTSGGPEPAAATRSLKTARGVAPPSAPLAAESARGEIAKKEVDLPAAGAAVKEKPARLSRVMGMDEYGMDAEAMEEMSMDADMDGAMMGVGGEATRLQTLGRNADSIDLAMPMPMETRLTDQGTGPGSPGDKFSPLDENEFRRVSEHPLSTFSIDVDTASYAKVRSYLQSNQLPRPDAVRIEEMVNYFDYDYTGPTAIDGESSDPFAAAMTATICPWNPEHRLVRVGLQAKSLTEQERPQCNLVFLIDTSGSMSQPNKLPLVIEGLKVLLDELRDDDRVAIVVYAGSAGLVLDSTPVEERQRILRSLTQLQAGGSTNGGAGLQLAYATAREHLLKGGVNRVILCSDGDFNVGMTGTDALVREARTQAKSGIDLTVLGFGMGNHNDAMMEKISNDAEGNYAFVDTIAEARKVLVDQLAGTLVTVAKDVKIQIEFNPAVVSSYRLIGYENRLLAKEDFNDDTKDAGEIGAGHQVTALYEIVPAGVEVDAVAPPVDPLKYQPNASTESEKEPATEESAQDKPLSDEVLTLKLRYKAPQGETSKLMTRVLTDSQTPFDQADADFRFATSVAAFGMLLRNSPFVGSWTYENVERAAENSMGSDPHGLRTEFVGLVKTAENLIVRE</sequence>
<accession>A0A5C6BEQ9</accession>
<dbReference type="Pfam" id="PF12450">
    <property type="entry name" value="vWF_A"/>
    <property type="match status" value="1"/>
</dbReference>
<dbReference type="Pfam" id="PF12034">
    <property type="entry name" value="YfbK_C"/>
    <property type="match status" value="1"/>
</dbReference>
<keyword evidence="2" id="KW-0472">Membrane</keyword>
<evidence type="ECO:0000313" key="4">
    <source>
        <dbReference type="EMBL" id="TWU10222.1"/>
    </source>
</evidence>
<dbReference type="CDD" id="cd01465">
    <property type="entry name" value="vWA_subgroup"/>
    <property type="match status" value="1"/>
</dbReference>